<reference evidence="1 2" key="1">
    <citation type="submission" date="2017-10" db="EMBL/GenBank/DDBJ databases">
        <title>Sequencing the genomes of 1000 actinobacteria strains.</title>
        <authorList>
            <person name="Klenk H.-P."/>
        </authorList>
    </citation>
    <scope>NUCLEOTIDE SEQUENCE [LARGE SCALE GENOMIC DNA]</scope>
    <source>
        <strain evidence="1 2">DSM 21863</strain>
    </source>
</reference>
<gene>
    <name evidence="1" type="ORF">ATJ88_3293</name>
</gene>
<organism evidence="1 2">
    <name type="scientific">Isoptericola jiangsuensis</name>
    <dbReference type="NCBI Taxonomy" id="548579"/>
    <lineage>
        <taxon>Bacteria</taxon>
        <taxon>Bacillati</taxon>
        <taxon>Actinomycetota</taxon>
        <taxon>Actinomycetes</taxon>
        <taxon>Micrococcales</taxon>
        <taxon>Promicromonosporaceae</taxon>
        <taxon>Isoptericola</taxon>
    </lineage>
</organism>
<keyword evidence="2" id="KW-1185">Reference proteome</keyword>
<dbReference type="AlphaFoldDB" id="A0A2A9F283"/>
<comment type="caution">
    <text evidence="1">The sequence shown here is derived from an EMBL/GenBank/DDBJ whole genome shotgun (WGS) entry which is preliminary data.</text>
</comment>
<name>A0A2A9F283_9MICO</name>
<dbReference type="OrthoDB" id="5144350at2"/>
<evidence type="ECO:0000313" key="2">
    <source>
        <dbReference type="Proteomes" id="UP000224130"/>
    </source>
</evidence>
<dbReference type="RefSeq" id="WP_098464753.1">
    <property type="nucleotide sequence ID" value="NZ_PDJJ01000001.1"/>
</dbReference>
<evidence type="ECO:0000313" key="1">
    <source>
        <dbReference type="EMBL" id="PFG44565.1"/>
    </source>
</evidence>
<sequence length="121" mass="12899">MNTNVPDVGFAPVELLQVAGDLVDWVDGRFTYLALSRTAISVHVDAQADAEHLARLLCLGDVTDYPPEDHARGFTVWSSPAGATPAFAVCCAADLTRPVRSFPAVEPWWDDLDGSAGTEAA</sequence>
<dbReference type="Proteomes" id="UP000224130">
    <property type="component" value="Unassembled WGS sequence"/>
</dbReference>
<proteinExistence type="predicted"/>
<dbReference type="EMBL" id="PDJJ01000001">
    <property type="protein sequence ID" value="PFG44565.1"/>
    <property type="molecule type" value="Genomic_DNA"/>
</dbReference>
<accession>A0A2A9F283</accession>
<protein>
    <submittedName>
        <fullName evidence="1">Uncharacterized protein</fullName>
    </submittedName>
</protein>